<dbReference type="InterPro" id="IPR035093">
    <property type="entry name" value="RelE/ParE_toxin_dom_sf"/>
</dbReference>
<keyword evidence="3" id="KW-1185">Reference proteome</keyword>
<comment type="caution">
    <text evidence="2">The sequence shown here is derived from an EMBL/GenBank/DDBJ whole genome shotgun (WGS) entry which is preliminary data.</text>
</comment>
<dbReference type="Proteomes" id="UP000651475">
    <property type="component" value="Unassembled WGS sequence"/>
</dbReference>
<evidence type="ECO:0000313" key="2">
    <source>
        <dbReference type="EMBL" id="MBC5631344.1"/>
    </source>
</evidence>
<dbReference type="EMBL" id="JACOOJ010000001">
    <property type="protein sequence ID" value="MBC5631344.1"/>
    <property type="molecule type" value="Genomic_DNA"/>
</dbReference>
<proteinExistence type="predicted"/>
<dbReference type="InterPro" id="IPR007712">
    <property type="entry name" value="RelE/ParE_toxin"/>
</dbReference>
<name>A0ABR7DIT8_9BACT</name>
<organism evidence="2 3">
    <name type="scientific">Parabacteroides hominis</name>
    <dbReference type="NCBI Taxonomy" id="2763057"/>
    <lineage>
        <taxon>Bacteria</taxon>
        <taxon>Pseudomonadati</taxon>
        <taxon>Bacteroidota</taxon>
        <taxon>Bacteroidia</taxon>
        <taxon>Bacteroidales</taxon>
        <taxon>Tannerellaceae</taxon>
        <taxon>Parabacteroides</taxon>
    </lineage>
</organism>
<reference evidence="2 3" key="1">
    <citation type="submission" date="2020-08" db="EMBL/GenBank/DDBJ databases">
        <title>Genome public.</title>
        <authorList>
            <person name="Liu C."/>
            <person name="Sun Q."/>
        </authorList>
    </citation>
    <scope>NUCLEOTIDE SEQUENCE [LARGE SCALE GENOMIC DNA]</scope>
    <source>
        <strain evidence="2 3">NSJ-79</strain>
    </source>
</reference>
<keyword evidence="1" id="KW-1277">Toxin-antitoxin system</keyword>
<protein>
    <submittedName>
        <fullName evidence="2">Type II toxin-antitoxin system RelE/ParE family toxin</fullName>
    </submittedName>
</protein>
<evidence type="ECO:0000256" key="1">
    <source>
        <dbReference type="ARBA" id="ARBA00022649"/>
    </source>
</evidence>
<dbReference type="Gene3D" id="3.30.2310.20">
    <property type="entry name" value="RelE-like"/>
    <property type="match status" value="1"/>
</dbReference>
<accession>A0ABR7DIT8</accession>
<gene>
    <name evidence="2" type="ORF">H8S65_00945</name>
</gene>
<dbReference type="Pfam" id="PF05016">
    <property type="entry name" value="ParE_toxin"/>
    <property type="match status" value="1"/>
</dbReference>
<evidence type="ECO:0000313" key="3">
    <source>
        <dbReference type="Proteomes" id="UP000651475"/>
    </source>
</evidence>
<dbReference type="RefSeq" id="WP_186928082.1">
    <property type="nucleotide sequence ID" value="NZ_JACOOJ010000001.1"/>
</dbReference>
<sequence length="107" mass="12706">MVKIKWQKEAKQDLFEICKYYRCIKRSPQTANNIKKAIFDAVCNLETFPEQGTKELVLSDDDVCFRYLVVKHHYKVIYFYESGICHIVAVWDCRNNPGVLQDKLRKE</sequence>